<dbReference type="InterPro" id="IPR057326">
    <property type="entry name" value="KR_dom"/>
</dbReference>
<dbReference type="Pfam" id="PF00106">
    <property type="entry name" value="adh_short"/>
    <property type="match status" value="1"/>
</dbReference>
<evidence type="ECO:0000313" key="5">
    <source>
        <dbReference type="EMBL" id="MBP2477385.1"/>
    </source>
</evidence>
<dbReference type="Proteomes" id="UP001519363">
    <property type="component" value="Unassembled WGS sequence"/>
</dbReference>
<evidence type="ECO:0000256" key="3">
    <source>
        <dbReference type="RuleBase" id="RU000363"/>
    </source>
</evidence>
<organism evidence="5 6">
    <name type="scientific">Crossiella equi</name>
    <dbReference type="NCBI Taxonomy" id="130796"/>
    <lineage>
        <taxon>Bacteria</taxon>
        <taxon>Bacillati</taxon>
        <taxon>Actinomycetota</taxon>
        <taxon>Actinomycetes</taxon>
        <taxon>Pseudonocardiales</taxon>
        <taxon>Pseudonocardiaceae</taxon>
        <taxon>Crossiella</taxon>
    </lineage>
</organism>
<keyword evidence="2" id="KW-0560">Oxidoreductase</keyword>
<evidence type="ECO:0000256" key="2">
    <source>
        <dbReference type="ARBA" id="ARBA00023002"/>
    </source>
</evidence>
<name>A0ABS5ANW5_9PSEU</name>
<gene>
    <name evidence="5" type="ORF">JOF53_006257</name>
</gene>
<sequence length="272" mass="29553">MRDFHGRVAVVTGAGSGIGRSLALELAKRGSRLALSDVDGYGLKETVRQVERLGARAKGYELDVANRRAVLAHAEEVVEDFGRVELVVNNAGVTATASFTETDLTDFDWVMDIDFGGVLNGTKAFLPHLIASGDGYLVNVSSVFGLFTVPRQTSYHAAKYAVRGFTESLRQELRLEGHPVGVSCVHPGGIKTNIVNNARHATPERGKELSTSFDRLARTTPGAAARTILRGVQRNQARILIGPDAHVLNLLQAVLGSRFQWVTERVTKRAMY</sequence>
<accession>A0ABS5ANW5</accession>
<evidence type="ECO:0000256" key="1">
    <source>
        <dbReference type="ARBA" id="ARBA00006484"/>
    </source>
</evidence>
<reference evidence="5 6" key="1">
    <citation type="submission" date="2021-03" db="EMBL/GenBank/DDBJ databases">
        <title>Sequencing the genomes of 1000 actinobacteria strains.</title>
        <authorList>
            <person name="Klenk H.-P."/>
        </authorList>
    </citation>
    <scope>NUCLEOTIDE SEQUENCE [LARGE SCALE GENOMIC DNA]</scope>
    <source>
        <strain evidence="5 6">DSM 44580</strain>
    </source>
</reference>
<keyword evidence="6" id="KW-1185">Reference proteome</keyword>
<dbReference type="InterPro" id="IPR002347">
    <property type="entry name" value="SDR_fam"/>
</dbReference>
<dbReference type="RefSeq" id="WP_086784093.1">
    <property type="nucleotide sequence ID" value="NZ_JAGIOO010000001.1"/>
</dbReference>
<dbReference type="EMBL" id="JAGIOO010000001">
    <property type="protein sequence ID" value="MBP2477385.1"/>
    <property type="molecule type" value="Genomic_DNA"/>
</dbReference>
<dbReference type="PRINTS" id="PR00080">
    <property type="entry name" value="SDRFAMILY"/>
</dbReference>
<proteinExistence type="inferred from homology"/>
<comment type="caution">
    <text evidence="5">The sequence shown here is derived from an EMBL/GenBank/DDBJ whole genome shotgun (WGS) entry which is preliminary data.</text>
</comment>
<dbReference type="InterPro" id="IPR036291">
    <property type="entry name" value="NAD(P)-bd_dom_sf"/>
</dbReference>
<protein>
    <submittedName>
        <fullName evidence="5">NAD(P)-dependent dehydrogenase (Short-subunit alcohol dehydrogenase family)</fullName>
    </submittedName>
</protein>
<dbReference type="Gene3D" id="3.40.50.720">
    <property type="entry name" value="NAD(P)-binding Rossmann-like Domain"/>
    <property type="match status" value="1"/>
</dbReference>
<dbReference type="SMART" id="SM00822">
    <property type="entry name" value="PKS_KR"/>
    <property type="match status" value="1"/>
</dbReference>
<evidence type="ECO:0000313" key="6">
    <source>
        <dbReference type="Proteomes" id="UP001519363"/>
    </source>
</evidence>
<feature type="domain" description="Ketoreductase" evidence="4">
    <location>
        <begin position="7"/>
        <end position="193"/>
    </location>
</feature>
<comment type="similarity">
    <text evidence="1 3">Belongs to the short-chain dehydrogenases/reductases (SDR) family.</text>
</comment>
<evidence type="ECO:0000259" key="4">
    <source>
        <dbReference type="SMART" id="SM00822"/>
    </source>
</evidence>
<dbReference type="PANTHER" id="PTHR24322:SF736">
    <property type="entry name" value="RETINOL DEHYDROGENASE 10"/>
    <property type="match status" value="1"/>
</dbReference>
<dbReference type="PRINTS" id="PR00081">
    <property type="entry name" value="GDHRDH"/>
</dbReference>
<dbReference type="SUPFAM" id="SSF51735">
    <property type="entry name" value="NAD(P)-binding Rossmann-fold domains"/>
    <property type="match status" value="1"/>
</dbReference>
<dbReference type="PANTHER" id="PTHR24322">
    <property type="entry name" value="PKSB"/>
    <property type="match status" value="1"/>
</dbReference>